<evidence type="ECO:0000313" key="2">
    <source>
        <dbReference type="Proteomes" id="UP001164718"/>
    </source>
</evidence>
<reference evidence="1" key="1">
    <citation type="submission" date="2022-09" db="EMBL/GenBank/DDBJ databases">
        <title>Complete Genomes of Fervidibacillus albus and Fervidibacillus halotolerans isolated from tidal flat sediments.</title>
        <authorList>
            <person name="Kwon K.K."/>
            <person name="Yang S.-H."/>
            <person name="Park M.J."/>
            <person name="Oh H.-M."/>
        </authorList>
    </citation>
    <scope>NUCLEOTIDE SEQUENCE</scope>
    <source>
        <strain evidence="1">MEBiC13591</strain>
    </source>
</reference>
<proteinExistence type="predicted"/>
<keyword evidence="2" id="KW-1185">Reference proteome</keyword>
<dbReference type="KEGG" id="faf:OE104_14790"/>
<organism evidence="1 2">
    <name type="scientific">Fervidibacillus albus</name>
    <dbReference type="NCBI Taxonomy" id="2980026"/>
    <lineage>
        <taxon>Bacteria</taxon>
        <taxon>Bacillati</taxon>
        <taxon>Bacillota</taxon>
        <taxon>Bacilli</taxon>
        <taxon>Bacillales</taxon>
        <taxon>Bacillaceae</taxon>
        <taxon>Fervidibacillus</taxon>
    </lineage>
</organism>
<protein>
    <submittedName>
        <fullName evidence="1">Uncharacterized protein</fullName>
    </submittedName>
</protein>
<evidence type="ECO:0000313" key="1">
    <source>
        <dbReference type="EMBL" id="WAA09755.1"/>
    </source>
</evidence>
<dbReference type="RefSeq" id="WP_275417538.1">
    <property type="nucleotide sequence ID" value="NZ_CP106878.1"/>
</dbReference>
<gene>
    <name evidence="1" type="ORF">OE104_14790</name>
</gene>
<dbReference type="EMBL" id="CP106878">
    <property type="protein sequence ID" value="WAA09755.1"/>
    <property type="molecule type" value="Genomic_DNA"/>
</dbReference>
<dbReference type="AlphaFoldDB" id="A0A9E8LUU4"/>
<dbReference type="Proteomes" id="UP001164718">
    <property type="component" value="Chromosome"/>
</dbReference>
<sequence>MKTLKETTRYELLVEQFYMESSTPFFQQLHLSLDRILFYVYTYTNIYFIEFIDEKVLYSYIKYHRQKSFSEVSFKDVLKDINNFLYFLKYEKRMKNIPKVDLSINNFHLWTKL</sequence>
<name>A0A9E8LUU4_9BACI</name>
<accession>A0A9E8LUU4</accession>